<evidence type="ECO:0000313" key="3">
    <source>
        <dbReference type="Proteomes" id="UP001501710"/>
    </source>
</evidence>
<name>A0ABP8CFG9_9ACTN</name>
<protein>
    <recommendedName>
        <fullName evidence="4">Lipoprotein</fullName>
    </recommendedName>
</protein>
<proteinExistence type="predicted"/>
<evidence type="ECO:0008006" key="4">
    <source>
        <dbReference type="Google" id="ProtNLM"/>
    </source>
</evidence>
<comment type="caution">
    <text evidence="2">The sequence shown here is derived from an EMBL/GenBank/DDBJ whole genome shotgun (WGS) entry which is preliminary data.</text>
</comment>
<feature type="transmembrane region" description="Helical" evidence="1">
    <location>
        <begin position="104"/>
        <end position="123"/>
    </location>
</feature>
<reference evidence="3" key="1">
    <citation type="journal article" date="2019" name="Int. J. Syst. Evol. Microbiol.">
        <title>The Global Catalogue of Microorganisms (GCM) 10K type strain sequencing project: providing services to taxonomists for standard genome sequencing and annotation.</title>
        <authorList>
            <consortium name="The Broad Institute Genomics Platform"/>
            <consortium name="The Broad Institute Genome Sequencing Center for Infectious Disease"/>
            <person name="Wu L."/>
            <person name="Ma J."/>
        </authorList>
    </citation>
    <scope>NUCLEOTIDE SEQUENCE [LARGE SCALE GENOMIC DNA]</scope>
    <source>
        <strain evidence="3">JCM 17440</strain>
    </source>
</reference>
<sequence>MGYTFGGALLAFGIGGLVSEPDLNLVDWASWFVGAALFHDAIIAPCVLLAGLATTRLPRPYRPYVQRTLMVSAIVTLVALPFVLGKGKRADNPSILPLPYVRNLLLVLAAIYLVAACVAVWHYRTHARTGRKGSDDDRRA</sequence>
<gene>
    <name evidence="2" type="ORF">GCM10022254_55330</name>
</gene>
<evidence type="ECO:0000256" key="1">
    <source>
        <dbReference type="SAM" id="Phobius"/>
    </source>
</evidence>
<dbReference type="Proteomes" id="UP001501710">
    <property type="component" value="Unassembled WGS sequence"/>
</dbReference>
<feature type="transmembrane region" description="Helical" evidence="1">
    <location>
        <begin position="29"/>
        <end position="52"/>
    </location>
</feature>
<keyword evidence="1" id="KW-1133">Transmembrane helix</keyword>
<evidence type="ECO:0000313" key="2">
    <source>
        <dbReference type="EMBL" id="GAA4238621.1"/>
    </source>
</evidence>
<keyword evidence="3" id="KW-1185">Reference proteome</keyword>
<keyword evidence="1" id="KW-0812">Transmembrane</keyword>
<keyword evidence="1" id="KW-0472">Membrane</keyword>
<dbReference type="EMBL" id="BAABAS010000020">
    <property type="protein sequence ID" value="GAA4238621.1"/>
    <property type="molecule type" value="Genomic_DNA"/>
</dbReference>
<organism evidence="2 3">
    <name type="scientific">Actinomadura meridiana</name>
    <dbReference type="NCBI Taxonomy" id="559626"/>
    <lineage>
        <taxon>Bacteria</taxon>
        <taxon>Bacillati</taxon>
        <taxon>Actinomycetota</taxon>
        <taxon>Actinomycetes</taxon>
        <taxon>Streptosporangiales</taxon>
        <taxon>Thermomonosporaceae</taxon>
        <taxon>Actinomadura</taxon>
    </lineage>
</organism>
<accession>A0ABP8CFG9</accession>
<feature type="transmembrane region" description="Helical" evidence="1">
    <location>
        <begin position="64"/>
        <end position="84"/>
    </location>
</feature>